<dbReference type="PANTHER" id="PTHR23077:SF9">
    <property type="entry name" value="PEROXISOMAL ATPASE PEX6"/>
    <property type="match status" value="1"/>
</dbReference>
<evidence type="ECO:0000259" key="1">
    <source>
        <dbReference type="Pfam" id="PF00004"/>
    </source>
</evidence>
<feature type="non-terminal residue" evidence="2">
    <location>
        <position position="68"/>
    </location>
</feature>
<dbReference type="PANTHER" id="PTHR23077">
    <property type="entry name" value="AAA-FAMILY ATPASE"/>
    <property type="match status" value="1"/>
</dbReference>
<proteinExistence type="predicted"/>
<dbReference type="GO" id="GO:0016558">
    <property type="term" value="P:protein import into peroxisome matrix"/>
    <property type="evidence" value="ECO:0007669"/>
    <property type="project" value="TreeGrafter"/>
</dbReference>
<protein>
    <recommendedName>
        <fullName evidence="1">ATPase AAA-type core domain-containing protein</fullName>
    </recommendedName>
</protein>
<evidence type="ECO:0000313" key="2">
    <source>
        <dbReference type="EMBL" id="CAH7690926.1"/>
    </source>
</evidence>
<dbReference type="GO" id="GO:0005524">
    <property type="term" value="F:ATP binding"/>
    <property type="evidence" value="ECO:0007669"/>
    <property type="project" value="InterPro"/>
</dbReference>
<dbReference type="GO" id="GO:0016887">
    <property type="term" value="F:ATP hydrolysis activity"/>
    <property type="evidence" value="ECO:0007669"/>
    <property type="project" value="InterPro"/>
</dbReference>
<gene>
    <name evidence="2" type="ORF">PPACK8108_LOCUS26414</name>
</gene>
<accession>A0AAV0BU50</accession>
<dbReference type="GO" id="GO:0005829">
    <property type="term" value="C:cytosol"/>
    <property type="evidence" value="ECO:0007669"/>
    <property type="project" value="TreeGrafter"/>
</dbReference>
<comment type="caution">
    <text evidence="2">The sequence shown here is derived from an EMBL/GenBank/DDBJ whole genome shotgun (WGS) entry which is preliminary data.</text>
</comment>
<dbReference type="InterPro" id="IPR027417">
    <property type="entry name" value="P-loop_NTPase"/>
</dbReference>
<dbReference type="GO" id="GO:0005778">
    <property type="term" value="C:peroxisomal membrane"/>
    <property type="evidence" value="ECO:0007669"/>
    <property type="project" value="TreeGrafter"/>
</dbReference>
<dbReference type="Pfam" id="PF00004">
    <property type="entry name" value="AAA"/>
    <property type="match status" value="1"/>
</dbReference>
<dbReference type="InterPro" id="IPR003959">
    <property type="entry name" value="ATPase_AAA_core"/>
</dbReference>
<dbReference type="EMBL" id="CALTRL010006447">
    <property type="protein sequence ID" value="CAH7690926.1"/>
    <property type="molecule type" value="Genomic_DNA"/>
</dbReference>
<dbReference type="AlphaFoldDB" id="A0AAV0BU50"/>
<dbReference type="InterPro" id="IPR050168">
    <property type="entry name" value="AAA_ATPase_domain"/>
</dbReference>
<organism evidence="2 3">
    <name type="scientific">Phakopsora pachyrhizi</name>
    <name type="common">Asian soybean rust disease fungus</name>
    <dbReference type="NCBI Taxonomy" id="170000"/>
    <lineage>
        <taxon>Eukaryota</taxon>
        <taxon>Fungi</taxon>
        <taxon>Dikarya</taxon>
        <taxon>Basidiomycota</taxon>
        <taxon>Pucciniomycotina</taxon>
        <taxon>Pucciniomycetes</taxon>
        <taxon>Pucciniales</taxon>
        <taxon>Phakopsoraceae</taxon>
        <taxon>Phakopsora</taxon>
    </lineage>
</organism>
<feature type="domain" description="ATPase AAA-type core" evidence="1">
    <location>
        <begin position="2"/>
        <end position="57"/>
    </location>
</feature>
<keyword evidence="3" id="KW-1185">Reference proteome</keyword>
<sequence>MYIGELEANIRRVSERVRGTRPCVIFVDKLNSVAPQRGNQGDSGGVMERIVSQLVACNNKFLTYETDN</sequence>
<dbReference type="Gene3D" id="3.40.50.300">
    <property type="entry name" value="P-loop containing nucleotide triphosphate hydrolases"/>
    <property type="match status" value="1"/>
</dbReference>
<reference evidence="2" key="1">
    <citation type="submission" date="2022-06" db="EMBL/GenBank/DDBJ databases">
        <authorList>
            <consortium name="SYNGENTA / RWTH Aachen University"/>
        </authorList>
    </citation>
    <scope>NUCLEOTIDE SEQUENCE</scope>
</reference>
<evidence type="ECO:0000313" key="3">
    <source>
        <dbReference type="Proteomes" id="UP001153365"/>
    </source>
</evidence>
<name>A0AAV0BU50_PHAPC</name>
<dbReference type="Proteomes" id="UP001153365">
    <property type="component" value="Unassembled WGS sequence"/>
</dbReference>